<feature type="domain" description="Carbohydrate kinase PfkB" evidence="10">
    <location>
        <begin position="3"/>
        <end position="284"/>
    </location>
</feature>
<feature type="binding site" evidence="9">
    <location>
        <begin position="10"/>
        <end position="12"/>
    </location>
    <ligand>
        <name>substrate</name>
    </ligand>
</feature>
<evidence type="ECO:0000256" key="4">
    <source>
        <dbReference type="ARBA" id="ARBA00022777"/>
    </source>
</evidence>
<keyword evidence="2 9" id="KW-0479">Metal-binding</keyword>
<dbReference type="Pfam" id="PF00294">
    <property type="entry name" value="PfkB"/>
    <property type="match status" value="1"/>
</dbReference>
<dbReference type="SUPFAM" id="SSF53613">
    <property type="entry name" value="Ribokinase-like"/>
    <property type="match status" value="1"/>
</dbReference>
<feature type="binding site" evidence="9">
    <location>
        <position position="243"/>
    </location>
    <ligand>
        <name>substrate</name>
    </ligand>
</feature>
<dbReference type="PANTHER" id="PTHR10584:SF166">
    <property type="entry name" value="RIBOKINASE"/>
    <property type="match status" value="1"/>
</dbReference>
<keyword evidence="5 9" id="KW-0067">ATP-binding</keyword>
<dbReference type="GO" id="GO:0019303">
    <property type="term" value="P:D-ribose catabolic process"/>
    <property type="evidence" value="ECO:0007669"/>
    <property type="project" value="UniProtKB-UniRule"/>
</dbReference>
<feature type="binding site" evidence="9">
    <location>
        <position position="282"/>
    </location>
    <ligand>
        <name>K(+)</name>
        <dbReference type="ChEBI" id="CHEBI:29103"/>
    </ligand>
</feature>
<dbReference type="InterPro" id="IPR029056">
    <property type="entry name" value="Ribokinase-like"/>
</dbReference>
<feature type="active site" description="Proton acceptor" evidence="9">
    <location>
        <position position="243"/>
    </location>
</feature>
<dbReference type="GO" id="GO:0005737">
    <property type="term" value="C:cytoplasm"/>
    <property type="evidence" value="ECO:0007669"/>
    <property type="project" value="UniProtKB-SubCell"/>
</dbReference>
<comment type="subcellular location">
    <subcellularLocation>
        <location evidence="9">Cytoplasm</location>
    </subcellularLocation>
</comment>
<dbReference type="PRINTS" id="PR00990">
    <property type="entry name" value="RIBOKINASE"/>
</dbReference>
<keyword evidence="6 9" id="KW-0460">Magnesium</keyword>
<keyword evidence="4 9" id="KW-0418">Kinase</keyword>
<evidence type="ECO:0000256" key="7">
    <source>
        <dbReference type="ARBA" id="ARBA00022958"/>
    </source>
</evidence>
<comment type="pathway">
    <text evidence="9">Carbohydrate metabolism; D-ribose degradation; D-ribose 5-phosphate from beta-D-ribopyranose: step 2/2.</text>
</comment>
<dbReference type="InterPro" id="IPR011877">
    <property type="entry name" value="Ribokinase"/>
</dbReference>
<evidence type="ECO:0000256" key="6">
    <source>
        <dbReference type="ARBA" id="ARBA00022842"/>
    </source>
</evidence>
<keyword evidence="7 9" id="KW-0630">Potassium</keyword>
<dbReference type="Gene3D" id="3.40.1190.20">
    <property type="match status" value="1"/>
</dbReference>
<dbReference type="Proteomes" id="UP000593910">
    <property type="component" value="Chromosome"/>
</dbReference>
<comment type="catalytic activity">
    <reaction evidence="9">
        <text>D-ribose + ATP = D-ribose 5-phosphate + ADP + H(+)</text>
        <dbReference type="Rhea" id="RHEA:13697"/>
        <dbReference type="ChEBI" id="CHEBI:15378"/>
        <dbReference type="ChEBI" id="CHEBI:30616"/>
        <dbReference type="ChEBI" id="CHEBI:47013"/>
        <dbReference type="ChEBI" id="CHEBI:78346"/>
        <dbReference type="ChEBI" id="CHEBI:456216"/>
        <dbReference type="EC" id="2.7.1.15"/>
    </reaction>
</comment>
<dbReference type="UniPathway" id="UPA00916">
    <property type="reaction ID" value="UER00889"/>
</dbReference>
<comment type="similarity">
    <text evidence="9">Belongs to the carbohydrate kinase PfkB family. Ribokinase subfamily.</text>
</comment>
<dbReference type="PANTHER" id="PTHR10584">
    <property type="entry name" value="SUGAR KINASE"/>
    <property type="match status" value="1"/>
</dbReference>
<feature type="binding site" evidence="9">
    <location>
        <position position="239"/>
    </location>
    <ligand>
        <name>K(+)</name>
        <dbReference type="ChEBI" id="CHEBI:29103"/>
    </ligand>
</feature>
<gene>
    <name evidence="9" type="primary">rbsK</name>
    <name evidence="11" type="ORF">FJR03_05855</name>
</gene>
<dbReference type="RefSeq" id="WP_193112606.1">
    <property type="nucleotide sequence ID" value="NZ_CP041165.1"/>
</dbReference>
<dbReference type="InterPro" id="IPR002139">
    <property type="entry name" value="Ribo/fructo_kinase"/>
</dbReference>
<keyword evidence="9" id="KW-0963">Cytoplasm</keyword>
<feature type="binding site" evidence="9">
    <location>
        <position position="278"/>
    </location>
    <ligand>
        <name>K(+)</name>
        <dbReference type="ChEBI" id="CHEBI:29103"/>
    </ligand>
</feature>
<feature type="binding site" evidence="9">
    <location>
        <begin position="38"/>
        <end position="42"/>
    </location>
    <ligand>
        <name>substrate</name>
    </ligand>
</feature>
<dbReference type="EC" id="2.7.1.15" evidence="9"/>
<feature type="binding site" evidence="9">
    <location>
        <begin position="242"/>
        <end position="243"/>
    </location>
    <ligand>
        <name>ATP</name>
        <dbReference type="ChEBI" id="CHEBI:30616"/>
    </ligand>
</feature>
<comment type="activity regulation">
    <text evidence="9">Activated by a monovalent cation that binds near, but not in, the active site. The most likely occupant of the site in vivo is potassium. Ion binding induces a conformational change that may alter substrate affinity.</text>
</comment>
<comment type="caution">
    <text evidence="9">Lacks conserved residue(s) required for the propagation of feature annotation.</text>
</comment>
<dbReference type="KEGG" id="smax:FJR03_05855"/>
<feature type="binding site" evidence="9">
    <location>
        <position position="276"/>
    </location>
    <ligand>
        <name>K(+)</name>
        <dbReference type="ChEBI" id="CHEBI:29103"/>
    </ligand>
</feature>
<name>A0A7M1AV24_9BACT</name>
<evidence type="ECO:0000259" key="10">
    <source>
        <dbReference type="Pfam" id="PF00294"/>
    </source>
</evidence>
<dbReference type="HAMAP" id="MF_01987">
    <property type="entry name" value="Ribokinase"/>
    <property type="match status" value="1"/>
</dbReference>
<sequence>MKIINFGSINIDHVYDVDHFVRPGETLSSKNYAVFSGGKGANQSIALARANADVLHVGKIGLDGIWLQEKMEKEGIDTHLVKIVKAPTGHAIIQVNSEGENAIIIHGGANLTFKSSDIKEALKSANAGDIVLLQNEINSVDKILKQTKDKDLKVVFNPAPMSDAVKEYPLELVDIFIINETEGEALSGEKKPMKIIKAMDKLYPKSAVVLTLGKKGVIYSQGKQTIKVDALKVKAVDTTGAGDTFIGYFLAELSRGKRIEKCLKTAVKAASICVTRKGAADSIPRLGVDV</sequence>
<dbReference type="GO" id="GO:0004747">
    <property type="term" value="F:ribokinase activity"/>
    <property type="evidence" value="ECO:0007669"/>
    <property type="project" value="UniProtKB-UniRule"/>
</dbReference>
<comment type="function">
    <text evidence="9">Catalyzes the phosphorylation of ribose at O-5 in a reaction requiring ATP and magnesium. The resulting D-ribose-5-phosphate can then be used either for sythesis of nucleotides, histidine, and tryptophan, or as a component of the pentose phosphate pathway.</text>
</comment>
<evidence type="ECO:0000256" key="8">
    <source>
        <dbReference type="ARBA" id="ARBA00023277"/>
    </source>
</evidence>
<evidence type="ECO:0000256" key="2">
    <source>
        <dbReference type="ARBA" id="ARBA00022723"/>
    </source>
</evidence>
<evidence type="ECO:0000313" key="12">
    <source>
        <dbReference type="Proteomes" id="UP000593910"/>
    </source>
</evidence>
<reference evidence="11 12" key="1">
    <citation type="submission" date="2019-06" db="EMBL/GenBank/DDBJ databases">
        <title>Sulfurimonas gotlandica sp. nov., a chemoautotrophic and psychrotolerant epsilonproteobacterium isolated from a pelagic redoxcline, and an emended description of the genus Sulfurimonas.</title>
        <authorList>
            <person name="Wang S."/>
            <person name="Jiang L."/>
            <person name="Shao Z."/>
        </authorList>
    </citation>
    <scope>NUCLEOTIDE SEQUENCE [LARGE SCALE GENOMIC DNA]</scope>
    <source>
        <strain evidence="11 12">B2</strain>
    </source>
</reference>
<evidence type="ECO:0000313" key="11">
    <source>
        <dbReference type="EMBL" id="QOP41291.1"/>
    </source>
</evidence>
<evidence type="ECO:0000256" key="3">
    <source>
        <dbReference type="ARBA" id="ARBA00022741"/>
    </source>
</evidence>
<evidence type="ECO:0000256" key="9">
    <source>
        <dbReference type="HAMAP-Rule" id="MF_01987"/>
    </source>
</evidence>
<feature type="binding site" evidence="9">
    <location>
        <position position="237"/>
    </location>
    <ligand>
        <name>K(+)</name>
        <dbReference type="ChEBI" id="CHEBI:29103"/>
    </ligand>
</feature>
<dbReference type="GO" id="GO:0046872">
    <property type="term" value="F:metal ion binding"/>
    <property type="evidence" value="ECO:0007669"/>
    <property type="project" value="UniProtKB-KW"/>
</dbReference>
<dbReference type="CDD" id="cd01174">
    <property type="entry name" value="ribokinase"/>
    <property type="match status" value="1"/>
</dbReference>
<accession>A0A7M1AV24</accession>
<protein>
    <recommendedName>
        <fullName evidence="9">Ribokinase</fullName>
        <shortName evidence="9">RK</shortName>
        <ecNumber evidence="9">2.7.1.15</ecNumber>
    </recommendedName>
</protein>
<keyword evidence="12" id="KW-1185">Reference proteome</keyword>
<keyword evidence="8 9" id="KW-0119">Carbohydrate metabolism</keyword>
<feature type="binding site" evidence="9">
    <location>
        <position position="273"/>
    </location>
    <ligand>
        <name>K(+)</name>
        <dbReference type="ChEBI" id="CHEBI:29103"/>
    </ligand>
</feature>
<organism evidence="11 12">
    <name type="scientific">Sulfurimonas marina</name>
    <dbReference type="NCBI Taxonomy" id="2590551"/>
    <lineage>
        <taxon>Bacteria</taxon>
        <taxon>Pseudomonadati</taxon>
        <taxon>Campylobacterota</taxon>
        <taxon>Epsilonproteobacteria</taxon>
        <taxon>Campylobacterales</taxon>
        <taxon>Sulfurimonadaceae</taxon>
        <taxon>Sulfurimonas</taxon>
    </lineage>
</organism>
<proteinExistence type="inferred from homology"/>
<keyword evidence="1 9" id="KW-0808">Transferase</keyword>
<comment type="subunit">
    <text evidence="9">Homodimer.</text>
</comment>
<dbReference type="InterPro" id="IPR011611">
    <property type="entry name" value="PfkB_dom"/>
</dbReference>
<feature type="binding site" evidence="9">
    <location>
        <position position="136"/>
    </location>
    <ligand>
        <name>substrate</name>
    </ligand>
</feature>
<evidence type="ECO:0000256" key="1">
    <source>
        <dbReference type="ARBA" id="ARBA00022679"/>
    </source>
</evidence>
<feature type="binding site" evidence="9">
    <location>
        <position position="179"/>
    </location>
    <ligand>
        <name>ATP</name>
        <dbReference type="ChEBI" id="CHEBI:30616"/>
    </ligand>
</feature>
<evidence type="ECO:0000256" key="5">
    <source>
        <dbReference type="ARBA" id="ARBA00022840"/>
    </source>
</evidence>
<dbReference type="AlphaFoldDB" id="A0A7M1AV24"/>
<dbReference type="GO" id="GO:0005524">
    <property type="term" value="F:ATP binding"/>
    <property type="evidence" value="ECO:0007669"/>
    <property type="project" value="UniProtKB-UniRule"/>
</dbReference>
<comment type="cofactor">
    <cofactor evidence="9">
        <name>Mg(2+)</name>
        <dbReference type="ChEBI" id="CHEBI:18420"/>
    </cofactor>
    <text evidence="9">Requires a divalent cation, most likely magnesium in vivo, as an electrophilic catalyst to aid phosphoryl group transfer. It is the chelate of the metal and the nucleotide that is the actual substrate.</text>
</comment>
<feature type="binding site" evidence="9">
    <location>
        <begin position="211"/>
        <end position="216"/>
    </location>
    <ligand>
        <name>ATP</name>
        <dbReference type="ChEBI" id="CHEBI:30616"/>
    </ligand>
</feature>
<keyword evidence="3 9" id="KW-0547">Nucleotide-binding</keyword>
<dbReference type="EMBL" id="CP041165">
    <property type="protein sequence ID" value="QOP41291.1"/>
    <property type="molecule type" value="Genomic_DNA"/>
</dbReference>